<name>A0A8T1JP14_9STRA</name>
<evidence type="ECO:0000313" key="3">
    <source>
        <dbReference type="EMBL" id="KAG2962905.1"/>
    </source>
</evidence>
<evidence type="ECO:0000313" key="4">
    <source>
        <dbReference type="EMBL" id="KAG3208645.1"/>
    </source>
</evidence>
<dbReference type="EMBL" id="RCML01001398">
    <property type="protein sequence ID" value="KAG2962905.1"/>
    <property type="molecule type" value="Genomic_DNA"/>
</dbReference>
<dbReference type="Proteomes" id="UP000774804">
    <property type="component" value="Unassembled WGS sequence"/>
</dbReference>
<evidence type="ECO:0000313" key="5">
    <source>
        <dbReference type="Proteomes" id="UP000774804"/>
    </source>
</evidence>
<sequence>MLTVVTDALSRRTDYAMKTVDANRIGVKSVSAPSSSLIDDVKAAYASDADAKQLLS</sequence>
<dbReference type="Proteomes" id="UP000735874">
    <property type="component" value="Unassembled WGS sequence"/>
</dbReference>
<comment type="caution">
    <text evidence="2">The sequence shown here is derived from an EMBL/GenBank/DDBJ whole genome shotgun (WGS) entry which is preliminary data.</text>
</comment>
<reference evidence="2" key="1">
    <citation type="submission" date="2018-10" db="EMBL/GenBank/DDBJ databases">
        <title>Effector identification in a new, highly contiguous assembly of the strawberry crown rot pathogen Phytophthora cactorum.</title>
        <authorList>
            <person name="Armitage A.D."/>
            <person name="Nellist C.F."/>
            <person name="Bates H."/>
            <person name="Vickerstaff R.J."/>
            <person name="Harrison R.J."/>
        </authorList>
    </citation>
    <scope>NUCLEOTIDE SEQUENCE</scope>
    <source>
        <strain evidence="1">15-7</strain>
        <strain evidence="2">4032</strain>
        <strain evidence="3">P415</strain>
        <strain evidence="4">P421</strain>
    </source>
</reference>
<dbReference type="Proteomes" id="UP000697107">
    <property type="component" value="Unassembled WGS sequence"/>
</dbReference>
<organism evidence="2 5">
    <name type="scientific">Phytophthora cactorum</name>
    <dbReference type="NCBI Taxonomy" id="29920"/>
    <lineage>
        <taxon>Eukaryota</taxon>
        <taxon>Sar</taxon>
        <taxon>Stramenopiles</taxon>
        <taxon>Oomycota</taxon>
        <taxon>Peronosporomycetes</taxon>
        <taxon>Peronosporales</taxon>
        <taxon>Peronosporaceae</taxon>
        <taxon>Phytophthora</taxon>
    </lineage>
</organism>
<protein>
    <submittedName>
        <fullName evidence="2">Uncharacterized protein</fullName>
    </submittedName>
</protein>
<dbReference type="Proteomes" id="UP000760860">
    <property type="component" value="Unassembled WGS sequence"/>
</dbReference>
<evidence type="ECO:0000313" key="1">
    <source>
        <dbReference type="EMBL" id="KAG2827642.1"/>
    </source>
</evidence>
<accession>A0A8T1JP14</accession>
<dbReference type="AlphaFoldDB" id="A0A8T1JP14"/>
<proteinExistence type="predicted"/>
<evidence type="ECO:0000313" key="2">
    <source>
        <dbReference type="EMBL" id="KAG2884328.1"/>
    </source>
</evidence>
<gene>
    <name evidence="1" type="ORF">PC113_g21584</name>
    <name evidence="2" type="ORF">PC115_g21365</name>
    <name evidence="3" type="ORF">PC118_g21170</name>
    <name evidence="4" type="ORF">PC129_g20330</name>
</gene>
<dbReference type="EMBL" id="RCMG01001427">
    <property type="protein sequence ID" value="KAG2827642.1"/>
    <property type="molecule type" value="Genomic_DNA"/>
</dbReference>
<dbReference type="EMBL" id="RCMI01001504">
    <property type="protein sequence ID" value="KAG2884328.1"/>
    <property type="molecule type" value="Genomic_DNA"/>
</dbReference>
<dbReference type="EMBL" id="RCMV01001430">
    <property type="protein sequence ID" value="KAG3208645.1"/>
    <property type="molecule type" value="Genomic_DNA"/>
</dbReference>